<evidence type="ECO:0000313" key="2">
    <source>
        <dbReference type="Proteomes" id="UP000694544"/>
    </source>
</evidence>
<dbReference type="Proteomes" id="UP000694544">
    <property type="component" value="Unplaced"/>
</dbReference>
<protein>
    <submittedName>
        <fullName evidence="1">Uncharacterized protein</fullName>
    </submittedName>
</protein>
<dbReference type="AlphaFoldDB" id="A0A8C6DSV9"/>
<organism evidence="1 2">
    <name type="scientific">Moschus moschiferus</name>
    <name type="common">Siberian musk deer</name>
    <name type="synonym">Moschus sibiricus</name>
    <dbReference type="NCBI Taxonomy" id="68415"/>
    <lineage>
        <taxon>Eukaryota</taxon>
        <taxon>Metazoa</taxon>
        <taxon>Chordata</taxon>
        <taxon>Craniata</taxon>
        <taxon>Vertebrata</taxon>
        <taxon>Euteleostomi</taxon>
        <taxon>Mammalia</taxon>
        <taxon>Eutheria</taxon>
        <taxon>Laurasiatheria</taxon>
        <taxon>Artiodactyla</taxon>
        <taxon>Ruminantia</taxon>
        <taxon>Pecora</taxon>
        <taxon>Moschidae</taxon>
        <taxon>Moschus</taxon>
    </lineage>
</organism>
<accession>A0A8C6DSV9</accession>
<evidence type="ECO:0000313" key="1">
    <source>
        <dbReference type="Ensembl" id="ENSMMSP00000016184.1"/>
    </source>
</evidence>
<keyword evidence="2" id="KW-1185">Reference proteome</keyword>
<reference evidence="1" key="2">
    <citation type="submission" date="2025-09" db="UniProtKB">
        <authorList>
            <consortium name="Ensembl"/>
        </authorList>
    </citation>
    <scope>IDENTIFICATION</scope>
</reference>
<dbReference type="Ensembl" id="ENSMMST00000017897.1">
    <property type="protein sequence ID" value="ENSMMSP00000016184.1"/>
    <property type="gene ID" value="ENSMMSG00000012329.1"/>
</dbReference>
<reference evidence="1" key="1">
    <citation type="submission" date="2025-08" db="UniProtKB">
        <authorList>
            <consortium name="Ensembl"/>
        </authorList>
    </citation>
    <scope>IDENTIFICATION</scope>
</reference>
<sequence length="74" mass="7864">CKNTTSQCVKKKAEMHLQLTLAPVYIPDVDWTSEALVLGAVHPASLSAFNPESCCVKASFLCTCTPSSGGALHR</sequence>
<name>A0A8C6DSV9_MOSMO</name>
<proteinExistence type="predicted"/>